<reference evidence="3" key="1">
    <citation type="submission" date="2016-11" db="UniProtKB">
        <authorList>
            <consortium name="WormBaseParasite"/>
        </authorList>
    </citation>
    <scope>IDENTIFICATION</scope>
</reference>
<protein>
    <submittedName>
        <fullName evidence="3">ZM domain-containing protein</fullName>
    </submittedName>
</protein>
<dbReference type="PANTHER" id="PTHR31516">
    <property type="entry name" value="STABILIZER OF AXONEMAL MICROTUBULES 2"/>
    <property type="match status" value="1"/>
</dbReference>
<evidence type="ECO:0000256" key="1">
    <source>
        <dbReference type="ARBA" id="ARBA00008738"/>
    </source>
</evidence>
<proteinExistence type="inferred from homology"/>
<keyword evidence="2" id="KW-1185">Reference proteome</keyword>
<dbReference type="GO" id="GO:0005856">
    <property type="term" value="C:cytoskeleton"/>
    <property type="evidence" value="ECO:0007669"/>
    <property type="project" value="TreeGrafter"/>
</dbReference>
<dbReference type="WBParaSite" id="maker-uti_cns_0005669-snap-gene-0.4-mRNA-1">
    <property type="protein sequence ID" value="maker-uti_cns_0005669-snap-gene-0.4-mRNA-1"/>
    <property type="gene ID" value="maker-uti_cns_0005669-snap-gene-0.4"/>
</dbReference>
<dbReference type="AlphaFoldDB" id="A0A1I8HEK5"/>
<dbReference type="Proteomes" id="UP000095280">
    <property type="component" value="Unplaced"/>
</dbReference>
<sequence>MQSVKLPTISRSQVRPVWLPEGADQLTEFQPQMSSIFRQDFVRHSLPKMPDLRPKVSAYVSNLPFAATSEQRAAFQGDQPPRRRVRVRRGQLALSTEAFNNSSIYSQEFVAKERGVTENYKPKTDASLSQEPFQASSVYKLDYPRHETNPSMSETVAKLQQSQAARPQQYQSADPKLRCLDGTTDYGGNFLDPQVAARRLIPPGYKPPTEKMSGDTCYSKVFVPFAGAQPAPMFKPQTVAFASGAPFVGQSVYKDDFVPKPLRKSSANVLENRTGIMTMARQEEPGMPGVPIESFPENISGVLYRT</sequence>
<dbReference type="PANTHER" id="PTHR31516:SF17">
    <property type="entry name" value="STABILIZER OF AXONEMAL MICROTUBULES 2"/>
    <property type="match status" value="1"/>
</dbReference>
<organism evidence="2 3">
    <name type="scientific">Macrostomum lignano</name>
    <dbReference type="NCBI Taxonomy" id="282301"/>
    <lineage>
        <taxon>Eukaryota</taxon>
        <taxon>Metazoa</taxon>
        <taxon>Spiralia</taxon>
        <taxon>Lophotrochozoa</taxon>
        <taxon>Platyhelminthes</taxon>
        <taxon>Rhabditophora</taxon>
        <taxon>Macrostomorpha</taxon>
        <taxon>Macrostomida</taxon>
        <taxon>Macrostomidae</taxon>
        <taxon>Macrostomum</taxon>
    </lineage>
</organism>
<evidence type="ECO:0000313" key="2">
    <source>
        <dbReference type="Proteomes" id="UP000095280"/>
    </source>
</evidence>
<comment type="similarity">
    <text evidence="1">Belongs to the FAM154 family.</text>
</comment>
<dbReference type="STRING" id="282301.A0A1I8HEK5"/>
<name>A0A1I8HEK5_9PLAT</name>
<dbReference type="OrthoDB" id="6325807at2759"/>
<dbReference type="InterPro" id="IPR033336">
    <property type="entry name" value="SAXO1/2"/>
</dbReference>
<evidence type="ECO:0000313" key="3">
    <source>
        <dbReference type="WBParaSite" id="maker-uti_cns_0005669-snap-gene-0.4-mRNA-1"/>
    </source>
</evidence>
<dbReference type="GO" id="GO:0008017">
    <property type="term" value="F:microtubule binding"/>
    <property type="evidence" value="ECO:0007669"/>
    <property type="project" value="InterPro"/>
</dbReference>
<accession>A0A1I8HEK5</accession>